<name>A0AAU9T859_THLAR</name>
<dbReference type="PANTHER" id="PTHR43349:SF43">
    <property type="entry name" value="ISOEUGENOL SYNTHASE 1-LIKE"/>
    <property type="match status" value="1"/>
</dbReference>
<protein>
    <recommendedName>
        <fullName evidence="1">NmrA-like domain-containing protein</fullName>
    </recommendedName>
</protein>
<dbReference type="InterPro" id="IPR050608">
    <property type="entry name" value="NmrA-type/Isoflavone_red_sf"/>
</dbReference>
<keyword evidence="3" id="KW-1185">Reference proteome</keyword>
<sequence>MHDVAAVLNYEEDVAAYTIKAATDPRARNRVLIIRPPANIVSQLDLVSSWQIKTGRTFHITHLPDQRIVQLARSLPQPDNVAMAILHNIFVEGAQLSFELEEKDLEASNLYPDYNYTSVDSLLDICLVNPPDPKLATFV</sequence>
<comment type="caution">
    <text evidence="2">The sequence shown here is derived from an EMBL/GenBank/DDBJ whole genome shotgun (WGS) entry which is preliminary data.</text>
</comment>
<dbReference type="EMBL" id="CAJVSB020000916">
    <property type="protein sequence ID" value="CAH2080553.1"/>
    <property type="molecule type" value="Genomic_DNA"/>
</dbReference>
<dbReference type="Gene3D" id="3.90.25.10">
    <property type="entry name" value="UDP-galactose 4-epimerase, domain 1"/>
    <property type="match status" value="1"/>
</dbReference>
<evidence type="ECO:0000313" key="2">
    <source>
        <dbReference type="EMBL" id="CAH2080553.1"/>
    </source>
</evidence>
<dbReference type="InterPro" id="IPR036291">
    <property type="entry name" value="NAD(P)-bd_dom_sf"/>
</dbReference>
<dbReference type="PANTHER" id="PTHR43349">
    <property type="entry name" value="PINORESINOL REDUCTASE-RELATED"/>
    <property type="match status" value="1"/>
</dbReference>
<dbReference type="AlphaFoldDB" id="A0AAU9T859"/>
<organism evidence="2 3">
    <name type="scientific">Thlaspi arvense</name>
    <name type="common">Field penny-cress</name>
    <dbReference type="NCBI Taxonomy" id="13288"/>
    <lineage>
        <taxon>Eukaryota</taxon>
        <taxon>Viridiplantae</taxon>
        <taxon>Streptophyta</taxon>
        <taxon>Embryophyta</taxon>
        <taxon>Tracheophyta</taxon>
        <taxon>Spermatophyta</taxon>
        <taxon>Magnoliopsida</taxon>
        <taxon>eudicotyledons</taxon>
        <taxon>Gunneridae</taxon>
        <taxon>Pentapetalae</taxon>
        <taxon>rosids</taxon>
        <taxon>malvids</taxon>
        <taxon>Brassicales</taxon>
        <taxon>Brassicaceae</taxon>
        <taxon>Thlaspideae</taxon>
        <taxon>Thlaspi</taxon>
    </lineage>
</organism>
<gene>
    <name evidence="2" type="ORF">TAV2_LOCUS26258</name>
</gene>
<evidence type="ECO:0000313" key="3">
    <source>
        <dbReference type="Proteomes" id="UP000836841"/>
    </source>
</evidence>
<accession>A0AAU9T859</accession>
<dbReference type="InterPro" id="IPR008030">
    <property type="entry name" value="NmrA-like"/>
</dbReference>
<dbReference type="SUPFAM" id="SSF51735">
    <property type="entry name" value="NAD(P)-binding Rossmann-fold domains"/>
    <property type="match status" value="1"/>
</dbReference>
<feature type="domain" description="NmrA-like" evidence="1">
    <location>
        <begin position="5"/>
        <end position="120"/>
    </location>
</feature>
<dbReference type="Proteomes" id="UP000836841">
    <property type="component" value="Unassembled WGS sequence"/>
</dbReference>
<dbReference type="Pfam" id="PF05368">
    <property type="entry name" value="NmrA"/>
    <property type="match status" value="1"/>
</dbReference>
<proteinExistence type="predicted"/>
<reference evidence="2 3" key="1">
    <citation type="submission" date="2022-03" db="EMBL/GenBank/DDBJ databases">
        <authorList>
            <person name="Nunn A."/>
            <person name="Chopra R."/>
            <person name="Nunn A."/>
            <person name="Contreras Garrido A."/>
        </authorList>
    </citation>
    <scope>NUCLEOTIDE SEQUENCE [LARGE SCALE GENOMIC DNA]</scope>
</reference>
<evidence type="ECO:0000259" key="1">
    <source>
        <dbReference type="Pfam" id="PF05368"/>
    </source>
</evidence>
<dbReference type="Gene3D" id="3.40.50.720">
    <property type="entry name" value="NAD(P)-binding Rossmann-like Domain"/>
    <property type="match status" value="1"/>
</dbReference>